<dbReference type="GO" id="GO:0003723">
    <property type="term" value="F:RNA binding"/>
    <property type="evidence" value="ECO:0007669"/>
    <property type="project" value="UniProtKB-UniRule"/>
</dbReference>
<dbReference type="PROSITE" id="PS00039">
    <property type="entry name" value="DEAD_ATP_HELICASE"/>
    <property type="match status" value="1"/>
</dbReference>
<dbReference type="SMART" id="SM01178">
    <property type="entry name" value="DUF4217"/>
    <property type="match status" value="1"/>
</dbReference>
<feature type="region of interest" description="Disordered" evidence="11">
    <location>
        <begin position="469"/>
        <end position="549"/>
    </location>
</feature>
<dbReference type="InterPro" id="IPR011545">
    <property type="entry name" value="DEAD/DEAH_box_helicase_dom"/>
</dbReference>
<dbReference type="PROSITE" id="PS51195">
    <property type="entry name" value="Q_MOTIF"/>
    <property type="match status" value="1"/>
</dbReference>
<dbReference type="SMART" id="SM00487">
    <property type="entry name" value="DEXDc"/>
    <property type="match status" value="1"/>
</dbReference>
<feature type="compositionally biased region" description="Low complexity" evidence="11">
    <location>
        <begin position="469"/>
        <end position="478"/>
    </location>
</feature>
<feature type="compositionally biased region" description="Basic and acidic residues" evidence="11">
    <location>
        <begin position="479"/>
        <end position="492"/>
    </location>
</feature>
<comment type="catalytic activity">
    <reaction evidence="10">
        <text>ATP + H2O = ADP + phosphate + H(+)</text>
        <dbReference type="Rhea" id="RHEA:13065"/>
        <dbReference type="ChEBI" id="CHEBI:15377"/>
        <dbReference type="ChEBI" id="CHEBI:15378"/>
        <dbReference type="ChEBI" id="CHEBI:30616"/>
        <dbReference type="ChEBI" id="CHEBI:43474"/>
        <dbReference type="ChEBI" id="CHEBI:456216"/>
        <dbReference type="EC" id="3.6.4.13"/>
    </reaction>
</comment>
<dbReference type="InterPro" id="IPR025313">
    <property type="entry name" value="SPB4-like_CTE"/>
</dbReference>
<dbReference type="InterPro" id="IPR027417">
    <property type="entry name" value="P-loop_NTPase"/>
</dbReference>
<evidence type="ECO:0000259" key="13">
    <source>
        <dbReference type="PROSITE" id="PS51194"/>
    </source>
</evidence>
<gene>
    <name evidence="15" type="primary">DDX55_0</name>
    <name evidence="15" type="ORF">FJT64_008719</name>
</gene>
<evidence type="ECO:0000256" key="2">
    <source>
        <dbReference type="ARBA" id="ARBA00022801"/>
    </source>
</evidence>
<dbReference type="EMBL" id="VIIS01001745">
    <property type="protein sequence ID" value="KAF0293461.1"/>
    <property type="molecule type" value="Genomic_DNA"/>
</dbReference>
<feature type="domain" description="Helicase C-terminal" evidence="13">
    <location>
        <begin position="200"/>
        <end position="365"/>
    </location>
</feature>
<dbReference type="PROSITE" id="PS51194">
    <property type="entry name" value="HELICASE_CTER"/>
    <property type="match status" value="1"/>
</dbReference>
<accession>A0A6A4VVM5</accession>
<keyword evidence="1 9" id="KW-0547">Nucleotide-binding</keyword>
<dbReference type="SUPFAM" id="SSF52540">
    <property type="entry name" value="P-loop containing nucleoside triphosphate hydrolases"/>
    <property type="match status" value="1"/>
</dbReference>
<keyword evidence="3 9" id="KW-0347">Helicase</keyword>
<keyword evidence="5 10" id="KW-0694">RNA-binding</keyword>
<protein>
    <recommendedName>
        <fullName evidence="10">ATP-dependent RNA helicase</fullName>
        <ecNumber evidence="10">3.6.4.13</ecNumber>
    </recommendedName>
</protein>
<organism evidence="15 16">
    <name type="scientific">Amphibalanus amphitrite</name>
    <name type="common">Striped barnacle</name>
    <name type="synonym">Balanus amphitrite</name>
    <dbReference type="NCBI Taxonomy" id="1232801"/>
    <lineage>
        <taxon>Eukaryota</taxon>
        <taxon>Metazoa</taxon>
        <taxon>Ecdysozoa</taxon>
        <taxon>Arthropoda</taxon>
        <taxon>Crustacea</taxon>
        <taxon>Multicrustacea</taxon>
        <taxon>Cirripedia</taxon>
        <taxon>Thoracica</taxon>
        <taxon>Thoracicalcarea</taxon>
        <taxon>Balanomorpha</taxon>
        <taxon>Balanoidea</taxon>
        <taxon>Balanidae</taxon>
        <taxon>Amphibalaninae</taxon>
        <taxon>Amphibalanus</taxon>
    </lineage>
</organism>
<feature type="compositionally biased region" description="Basic residues" evidence="11">
    <location>
        <begin position="493"/>
        <end position="510"/>
    </location>
</feature>
<name>A0A6A4VVM5_AMPAM</name>
<evidence type="ECO:0000256" key="10">
    <source>
        <dbReference type="RuleBase" id="RU365068"/>
    </source>
</evidence>
<evidence type="ECO:0000256" key="7">
    <source>
        <dbReference type="ARBA" id="ARBA00038002"/>
    </source>
</evidence>
<evidence type="ECO:0000256" key="8">
    <source>
        <dbReference type="PROSITE-ProRule" id="PRU00552"/>
    </source>
</evidence>
<feature type="domain" description="Helicase ATP-binding" evidence="12">
    <location>
        <begin position="20"/>
        <end position="185"/>
    </location>
</feature>
<proteinExistence type="inferred from homology"/>
<reference evidence="15 16" key="1">
    <citation type="submission" date="2019-07" db="EMBL/GenBank/DDBJ databases">
        <title>Draft genome assembly of a fouling barnacle, Amphibalanus amphitrite (Darwin, 1854): The first reference genome for Thecostraca.</title>
        <authorList>
            <person name="Kim W."/>
        </authorList>
    </citation>
    <scope>NUCLEOTIDE SEQUENCE [LARGE SCALE GENOMIC DNA]</scope>
    <source>
        <strain evidence="15">SNU_AA5</strain>
        <tissue evidence="15">Soma without cirri and trophi</tissue>
    </source>
</reference>
<evidence type="ECO:0000313" key="16">
    <source>
        <dbReference type="Proteomes" id="UP000440578"/>
    </source>
</evidence>
<dbReference type="PANTHER" id="PTHR24031">
    <property type="entry name" value="RNA HELICASE"/>
    <property type="match status" value="1"/>
</dbReference>
<dbReference type="InterPro" id="IPR014001">
    <property type="entry name" value="Helicase_ATP-bd"/>
</dbReference>
<dbReference type="EC" id="3.6.4.13" evidence="10"/>
<keyword evidence="2 9" id="KW-0378">Hydrolase</keyword>
<dbReference type="InterPro" id="IPR001650">
    <property type="entry name" value="Helicase_C-like"/>
</dbReference>
<evidence type="ECO:0000256" key="4">
    <source>
        <dbReference type="ARBA" id="ARBA00022840"/>
    </source>
</evidence>
<comment type="similarity">
    <text evidence="7">Belongs to the DEAD box helicase family. DDX55/SPB4 subfamily.</text>
</comment>
<dbReference type="SMART" id="SM00490">
    <property type="entry name" value="HELICc"/>
    <property type="match status" value="1"/>
</dbReference>
<feature type="compositionally biased region" description="Basic residues" evidence="11">
    <location>
        <begin position="528"/>
        <end position="538"/>
    </location>
</feature>
<comment type="caution">
    <text evidence="15">The sequence shown here is derived from an EMBL/GenBank/DDBJ whole genome shotgun (WGS) entry which is preliminary data.</text>
</comment>
<comment type="domain">
    <text evidence="10">The Q motif is unique to and characteristic of the DEAD box family of RNA helicases and controls ATP binding and hydrolysis.</text>
</comment>
<keyword evidence="4 9" id="KW-0067">ATP-binding</keyword>
<dbReference type="OrthoDB" id="7396459at2759"/>
<dbReference type="Pfam" id="PF13959">
    <property type="entry name" value="CTE_SPB4"/>
    <property type="match status" value="1"/>
</dbReference>
<dbReference type="GO" id="GO:0016787">
    <property type="term" value="F:hydrolase activity"/>
    <property type="evidence" value="ECO:0007669"/>
    <property type="project" value="UniProtKB-KW"/>
</dbReference>
<evidence type="ECO:0000256" key="9">
    <source>
        <dbReference type="RuleBase" id="RU000492"/>
    </source>
</evidence>
<dbReference type="Pfam" id="PF00270">
    <property type="entry name" value="DEAD"/>
    <property type="match status" value="1"/>
</dbReference>
<evidence type="ECO:0000259" key="12">
    <source>
        <dbReference type="PROSITE" id="PS51192"/>
    </source>
</evidence>
<dbReference type="GO" id="GO:0003724">
    <property type="term" value="F:RNA helicase activity"/>
    <property type="evidence" value="ECO:0007669"/>
    <property type="project" value="UniProtKB-EC"/>
</dbReference>
<evidence type="ECO:0000256" key="6">
    <source>
        <dbReference type="ARBA" id="ARBA00023054"/>
    </source>
</evidence>
<keyword evidence="16" id="KW-1185">Reference proteome</keyword>
<dbReference type="InterPro" id="IPR056330">
    <property type="entry name" value="CTT_SPB4"/>
</dbReference>
<dbReference type="GO" id="GO:0005524">
    <property type="term" value="F:ATP binding"/>
    <property type="evidence" value="ECO:0007669"/>
    <property type="project" value="UniProtKB-UniRule"/>
</dbReference>
<evidence type="ECO:0000256" key="11">
    <source>
        <dbReference type="SAM" id="MobiDB-lite"/>
    </source>
</evidence>
<evidence type="ECO:0000256" key="5">
    <source>
        <dbReference type="ARBA" id="ARBA00022884"/>
    </source>
</evidence>
<dbReference type="InterPro" id="IPR014014">
    <property type="entry name" value="RNA_helicase_DEAD_Q_motif"/>
</dbReference>
<dbReference type="AlphaFoldDB" id="A0A6A4VVM5"/>
<evidence type="ECO:0000256" key="3">
    <source>
        <dbReference type="ARBA" id="ARBA00022806"/>
    </source>
</evidence>
<sequence>MSMTQAWAALPLSKPVMTTIVKHLKYKAMTPVQSKVTEVRKQDVYAVVVSPTRELATQIAEVLDQFLLETPQFSRQLVIGGVSSAAQDARRLAEHGANIVVATPGRLHDLLQRKETGPRLQAAVKALEVLVLDEADRLLDLGFERQLSEILSWLPRQRRTGLFSATQTDEVQKLVRAGLRNPVAITVRDKQTGDSRTPHQLENFYMVCSAEHKLGTLIHLLRQRVALGHKVMVFLSTCAMVEYFTVVVKRLVKCPNVLSIHGKMKNKRFKIFDKFRKMESGVLLCTDVMARGVDIPSVHLVVQYDPPSSAAAFVHRCGRTARSGHQGAALVLLLPTETSYIQFLQLNQKVTLTEQEAPPPPAPFTTELRQLQLADRANYDRATRAFVSFVQAYAKHECRLIFSVKELPLGEIATAMGLLQLPRMPELKTAEVANFTPADVDLNSVPYKNPEREAARQVKLAAYRETGAWPGAKPAKAKPWSESKAKRQEQKQKKQKRKEVKEEKKKKKRSREVDQDEWDELASEARALKKLKKGKMSKRQFDASIGMDE</sequence>
<dbReference type="Pfam" id="PF00271">
    <property type="entry name" value="Helicase_C"/>
    <property type="match status" value="1"/>
</dbReference>
<comment type="function">
    <text evidence="10">RNA helicase.</text>
</comment>
<dbReference type="InterPro" id="IPR000629">
    <property type="entry name" value="RNA-helicase_DEAD-box_CS"/>
</dbReference>
<keyword evidence="6" id="KW-0175">Coiled coil</keyword>
<evidence type="ECO:0000256" key="1">
    <source>
        <dbReference type="ARBA" id="ARBA00022741"/>
    </source>
</evidence>
<dbReference type="Gene3D" id="3.40.50.300">
    <property type="entry name" value="P-loop containing nucleotide triphosphate hydrolases"/>
    <property type="match status" value="2"/>
</dbReference>
<dbReference type="PROSITE" id="PS51192">
    <property type="entry name" value="HELICASE_ATP_BIND_1"/>
    <property type="match status" value="1"/>
</dbReference>
<evidence type="ECO:0000259" key="14">
    <source>
        <dbReference type="PROSITE" id="PS51195"/>
    </source>
</evidence>
<dbReference type="Proteomes" id="UP000440578">
    <property type="component" value="Unassembled WGS sequence"/>
</dbReference>
<dbReference type="CDD" id="cd18787">
    <property type="entry name" value="SF2_C_DEAD"/>
    <property type="match status" value="1"/>
</dbReference>
<evidence type="ECO:0000313" key="15">
    <source>
        <dbReference type="EMBL" id="KAF0293461.1"/>
    </source>
</evidence>
<feature type="short sequence motif" description="Q motif" evidence="8">
    <location>
        <begin position="5"/>
        <end position="34"/>
    </location>
</feature>
<dbReference type="Pfam" id="PF23681">
    <property type="entry name" value="CTT_SPB4"/>
    <property type="match status" value="1"/>
</dbReference>
<feature type="domain" description="DEAD-box RNA helicase Q" evidence="14">
    <location>
        <begin position="5"/>
        <end position="34"/>
    </location>
</feature>